<dbReference type="SUPFAM" id="SSF103473">
    <property type="entry name" value="MFS general substrate transporter"/>
    <property type="match status" value="1"/>
</dbReference>
<dbReference type="InterPro" id="IPR020846">
    <property type="entry name" value="MFS_dom"/>
</dbReference>
<feature type="transmembrane region" description="Helical" evidence="5">
    <location>
        <begin position="262"/>
        <end position="281"/>
    </location>
</feature>
<dbReference type="GO" id="GO:0022857">
    <property type="term" value="F:transmembrane transporter activity"/>
    <property type="evidence" value="ECO:0007669"/>
    <property type="project" value="InterPro"/>
</dbReference>
<evidence type="ECO:0000256" key="2">
    <source>
        <dbReference type="ARBA" id="ARBA00022692"/>
    </source>
</evidence>
<accession>A0A1S1X6G1</accession>
<sequence length="409" mass="42843">MPRFFRQFLSPGPRSDRPAIPAGVWVLGAVSLLMDVSSELAHSLLPLFLAGTLGVPMLTIGLIEGVAEATALICKVFSGALSDWLGRRKPLVLLGYGLAALSKPLFPLAHSASTVLLARFVDRMGKGIRGAPRDALIAEITPPAIRGASFGLRQSMDTTGALLGPLLAIALMYLYRDDIRSVLWWSLLPAGLAVFAIVFWVREPIASGVRVSRPLALSHAALRRFPAAFWGVVLLGAVFTLARFSEAFLVLRGSQLGLPLAWAPLSMAAMSASYALSAYPLGWLSDHVRRGHLLQLSLSILILADLALGLASGVPLLLLGALLWGLHLGCSQGLLSALVADHVPTGLEGSAFGLFNLFAGAATLLASAVAGGVWQWLGAEATFYGGAGFAVLALLLSAGLGKNLDAGCD</sequence>
<gene>
    <name evidence="7" type="ORF">BI347_14610</name>
</gene>
<dbReference type="InterPro" id="IPR011701">
    <property type="entry name" value="MFS"/>
</dbReference>
<dbReference type="InterPro" id="IPR036259">
    <property type="entry name" value="MFS_trans_sf"/>
</dbReference>
<name>A0A1S1X6G1_9NEIS</name>
<evidence type="ECO:0000256" key="3">
    <source>
        <dbReference type="ARBA" id="ARBA00022989"/>
    </source>
</evidence>
<dbReference type="PROSITE" id="PS50850">
    <property type="entry name" value="MFS"/>
    <property type="match status" value="1"/>
</dbReference>
<dbReference type="GO" id="GO:0016020">
    <property type="term" value="C:membrane"/>
    <property type="evidence" value="ECO:0007669"/>
    <property type="project" value="UniProtKB-SubCell"/>
</dbReference>
<dbReference type="RefSeq" id="WP_071116431.1">
    <property type="nucleotide sequence ID" value="NZ_MKCS01000001.1"/>
</dbReference>
<dbReference type="PANTHER" id="PTHR23518">
    <property type="entry name" value="C-METHYLTRANSFERASE"/>
    <property type="match status" value="1"/>
</dbReference>
<comment type="caution">
    <text evidence="7">The sequence shown here is derived from an EMBL/GenBank/DDBJ whole genome shotgun (WGS) entry which is preliminary data.</text>
</comment>
<dbReference type="Proteomes" id="UP000180088">
    <property type="component" value="Unassembled WGS sequence"/>
</dbReference>
<dbReference type="PANTHER" id="PTHR23518:SF2">
    <property type="entry name" value="MAJOR FACILITATOR SUPERFAMILY TRANSPORTER"/>
    <property type="match status" value="1"/>
</dbReference>
<feature type="transmembrane region" description="Helical" evidence="5">
    <location>
        <begin position="222"/>
        <end position="242"/>
    </location>
</feature>
<feature type="domain" description="Major facilitator superfamily (MFS) profile" evidence="6">
    <location>
        <begin position="23"/>
        <end position="405"/>
    </location>
</feature>
<evidence type="ECO:0000313" key="7">
    <source>
        <dbReference type="EMBL" id="OHX15062.1"/>
    </source>
</evidence>
<evidence type="ECO:0000256" key="5">
    <source>
        <dbReference type="SAM" id="Phobius"/>
    </source>
</evidence>
<feature type="transmembrane region" description="Helical" evidence="5">
    <location>
        <begin position="383"/>
        <end position="401"/>
    </location>
</feature>
<evidence type="ECO:0000313" key="8">
    <source>
        <dbReference type="Proteomes" id="UP000180088"/>
    </source>
</evidence>
<dbReference type="STRING" id="1903179.BI347_14610"/>
<keyword evidence="3 5" id="KW-1133">Transmembrane helix</keyword>
<proteinExistence type="predicted"/>
<feature type="transmembrane region" description="Helical" evidence="5">
    <location>
        <begin position="352"/>
        <end position="377"/>
    </location>
</feature>
<dbReference type="Gene3D" id="1.20.1250.20">
    <property type="entry name" value="MFS general substrate transporter like domains"/>
    <property type="match status" value="2"/>
</dbReference>
<dbReference type="OrthoDB" id="9803985at2"/>
<dbReference type="CDD" id="cd17370">
    <property type="entry name" value="MFS_MJ1317_like"/>
    <property type="match status" value="1"/>
</dbReference>
<feature type="transmembrane region" description="Helical" evidence="5">
    <location>
        <begin position="182"/>
        <end position="201"/>
    </location>
</feature>
<protein>
    <submittedName>
        <fullName evidence="7">MFS transporter</fullName>
    </submittedName>
</protein>
<feature type="transmembrane region" description="Helical" evidence="5">
    <location>
        <begin position="293"/>
        <end position="311"/>
    </location>
</feature>
<keyword evidence="4 5" id="KW-0472">Membrane</keyword>
<reference evidence="7 8" key="1">
    <citation type="submission" date="2016-09" db="EMBL/GenBank/DDBJ databases">
        <title>Chromobacterium muskegensis sp. nov., an insecticidal bacterium isolated from Sphagnum bogs.</title>
        <authorList>
            <person name="Sparks M.E."/>
            <person name="Blackburn M.B."/>
            <person name="Gundersen-Rindal D.E."/>
            <person name="Mitchell A."/>
            <person name="Farrar R."/>
            <person name="Kuhar D."/>
        </authorList>
    </citation>
    <scope>NUCLEOTIDE SEQUENCE [LARGE SCALE GENOMIC DNA]</scope>
    <source>
        <strain evidence="7 8">37-2</strain>
    </source>
</reference>
<comment type="subcellular location">
    <subcellularLocation>
        <location evidence="1">Membrane</location>
        <topology evidence="1">Multi-pass membrane protein</topology>
    </subcellularLocation>
</comment>
<keyword evidence="2 5" id="KW-0812">Transmembrane</keyword>
<dbReference type="EMBL" id="MKCS01000001">
    <property type="protein sequence ID" value="OHX15062.1"/>
    <property type="molecule type" value="Genomic_DNA"/>
</dbReference>
<dbReference type="AlphaFoldDB" id="A0A1S1X6G1"/>
<dbReference type="Pfam" id="PF07690">
    <property type="entry name" value="MFS_1"/>
    <property type="match status" value="1"/>
</dbReference>
<dbReference type="InterPro" id="IPR005829">
    <property type="entry name" value="Sugar_transporter_CS"/>
</dbReference>
<organism evidence="7 8">
    <name type="scientific">Chromobacterium sphagni</name>
    <dbReference type="NCBI Taxonomy" id="1903179"/>
    <lineage>
        <taxon>Bacteria</taxon>
        <taxon>Pseudomonadati</taxon>
        <taxon>Pseudomonadota</taxon>
        <taxon>Betaproteobacteria</taxon>
        <taxon>Neisseriales</taxon>
        <taxon>Chromobacteriaceae</taxon>
        <taxon>Chromobacterium</taxon>
    </lineage>
</organism>
<evidence type="ECO:0000256" key="4">
    <source>
        <dbReference type="ARBA" id="ARBA00023136"/>
    </source>
</evidence>
<evidence type="ECO:0000256" key="1">
    <source>
        <dbReference type="ARBA" id="ARBA00004141"/>
    </source>
</evidence>
<evidence type="ECO:0000259" key="6">
    <source>
        <dbReference type="PROSITE" id="PS50850"/>
    </source>
</evidence>
<dbReference type="PROSITE" id="PS00216">
    <property type="entry name" value="SUGAR_TRANSPORT_1"/>
    <property type="match status" value="1"/>
</dbReference>